<evidence type="ECO:0000256" key="1">
    <source>
        <dbReference type="SAM" id="MobiDB-lite"/>
    </source>
</evidence>
<gene>
    <name evidence="2" type="ORF">VIT_00s1351g00020</name>
</gene>
<evidence type="ECO:0000313" key="2">
    <source>
        <dbReference type="EMBL" id="CBI33271.3"/>
    </source>
</evidence>
<accession>D7TRZ6</accession>
<dbReference type="PaxDb" id="29760-VIT_00s1351g00020.t01"/>
<organism evidence="2 3">
    <name type="scientific">Vitis vinifera</name>
    <name type="common">Grape</name>
    <dbReference type="NCBI Taxonomy" id="29760"/>
    <lineage>
        <taxon>Eukaryota</taxon>
        <taxon>Viridiplantae</taxon>
        <taxon>Streptophyta</taxon>
        <taxon>Embryophyta</taxon>
        <taxon>Tracheophyta</taxon>
        <taxon>Spermatophyta</taxon>
        <taxon>Magnoliopsida</taxon>
        <taxon>eudicotyledons</taxon>
        <taxon>Gunneridae</taxon>
        <taxon>Pentapetalae</taxon>
        <taxon>rosids</taxon>
        <taxon>Vitales</taxon>
        <taxon>Vitaceae</taxon>
        <taxon>Viteae</taxon>
        <taxon>Vitis</taxon>
    </lineage>
</organism>
<dbReference type="EMBL" id="FN596081">
    <property type="protein sequence ID" value="CBI33271.3"/>
    <property type="molecule type" value="Genomic_DNA"/>
</dbReference>
<proteinExistence type="predicted"/>
<dbReference type="Proteomes" id="UP000009183">
    <property type="component" value="Unassembled WGS sequence, unordered"/>
</dbReference>
<name>D7TRZ6_VITVI</name>
<protein>
    <submittedName>
        <fullName evidence="2">Uncharacterized protein</fullName>
    </submittedName>
</protein>
<dbReference type="InParanoid" id="D7TRZ6"/>
<feature type="region of interest" description="Disordered" evidence="1">
    <location>
        <begin position="1"/>
        <end position="21"/>
    </location>
</feature>
<evidence type="ECO:0000313" key="3">
    <source>
        <dbReference type="Proteomes" id="UP000009183"/>
    </source>
</evidence>
<dbReference type="HOGENOM" id="CLU_2948864_0_0_1"/>
<feature type="non-terminal residue" evidence="2">
    <location>
        <position position="1"/>
    </location>
</feature>
<dbReference type="AlphaFoldDB" id="D7TRZ6"/>
<keyword evidence="3" id="KW-1185">Reference proteome</keyword>
<reference evidence="3" key="1">
    <citation type="journal article" date="2007" name="Nature">
        <title>The grapevine genome sequence suggests ancestral hexaploidization in major angiosperm phyla.</title>
        <authorList>
            <consortium name="The French-Italian Public Consortium for Grapevine Genome Characterization."/>
            <person name="Jaillon O."/>
            <person name="Aury J.-M."/>
            <person name="Noel B."/>
            <person name="Policriti A."/>
            <person name="Clepet C."/>
            <person name="Casagrande A."/>
            <person name="Choisne N."/>
            <person name="Aubourg S."/>
            <person name="Vitulo N."/>
            <person name="Jubin C."/>
            <person name="Vezzi A."/>
            <person name="Legeai F."/>
            <person name="Hugueney P."/>
            <person name="Dasilva C."/>
            <person name="Horner D."/>
            <person name="Mica E."/>
            <person name="Jublot D."/>
            <person name="Poulain J."/>
            <person name="Bruyere C."/>
            <person name="Billault A."/>
            <person name="Segurens B."/>
            <person name="Gouyvenoux M."/>
            <person name="Ugarte E."/>
            <person name="Cattonaro F."/>
            <person name="Anthouard V."/>
            <person name="Vico V."/>
            <person name="Del Fabbro C."/>
            <person name="Alaux M."/>
            <person name="Di Gaspero G."/>
            <person name="Dumas V."/>
            <person name="Felice N."/>
            <person name="Paillard S."/>
            <person name="Juman I."/>
            <person name="Moroldo M."/>
            <person name="Scalabrin S."/>
            <person name="Canaguier A."/>
            <person name="Le Clainche I."/>
            <person name="Malacrida G."/>
            <person name="Durand E."/>
            <person name="Pesole G."/>
            <person name="Laucou V."/>
            <person name="Chatelet P."/>
            <person name="Merdinoglu D."/>
            <person name="Delledonne M."/>
            <person name="Pezzotti M."/>
            <person name="Lecharny A."/>
            <person name="Scarpelli C."/>
            <person name="Artiguenave F."/>
            <person name="Pe M.E."/>
            <person name="Valle G."/>
            <person name="Morgante M."/>
            <person name="Caboche M."/>
            <person name="Adam-Blondon A.-F."/>
            <person name="Weissenbach J."/>
            <person name="Quetier F."/>
            <person name="Wincker P."/>
        </authorList>
    </citation>
    <scope>NUCLEOTIDE SEQUENCE [LARGE SCALE GENOMIC DNA]</scope>
    <source>
        <strain evidence="3">cv. Pinot noir / PN40024</strain>
    </source>
</reference>
<sequence length="60" mass="6451">SSWEAGGIKEKGNKDSSTSVHSCKRTKLCLLKINGESWVCSLSCRGWLLLALVIIGASEV</sequence>